<keyword evidence="5" id="KW-0804">Transcription</keyword>
<dbReference type="PROSITE" id="PS50043">
    <property type="entry name" value="HTH_LUXR_2"/>
    <property type="match status" value="1"/>
</dbReference>
<evidence type="ECO:0000313" key="10">
    <source>
        <dbReference type="Proteomes" id="UP000575898"/>
    </source>
</evidence>
<evidence type="ECO:0000313" key="9">
    <source>
        <dbReference type="EMBL" id="MBB5016783.1"/>
    </source>
</evidence>
<dbReference type="EMBL" id="JACHHY010000001">
    <property type="protein sequence ID" value="MBB5016783.1"/>
    <property type="molecule type" value="Genomic_DNA"/>
</dbReference>
<dbReference type="CDD" id="cd17537">
    <property type="entry name" value="REC_FixJ"/>
    <property type="match status" value="1"/>
</dbReference>
<evidence type="ECO:0000259" key="7">
    <source>
        <dbReference type="PROSITE" id="PS50043"/>
    </source>
</evidence>
<comment type="caution">
    <text evidence="9">The sequence shown here is derived from an EMBL/GenBank/DDBJ whole genome shotgun (WGS) entry which is preliminary data.</text>
</comment>
<keyword evidence="4" id="KW-0238">DNA-binding</keyword>
<dbReference type="Gene3D" id="1.10.10.10">
    <property type="entry name" value="Winged helix-like DNA-binding domain superfamily/Winged helix DNA-binding domain"/>
    <property type="match status" value="1"/>
</dbReference>
<organism evidence="9 10">
    <name type="scientific">Chitinivorax tropicus</name>
    <dbReference type="NCBI Taxonomy" id="714531"/>
    <lineage>
        <taxon>Bacteria</taxon>
        <taxon>Pseudomonadati</taxon>
        <taxon>Pseudomonadota</taxon>
        <taxon>Betaproteobacteria</taxon>
        <taxon>Chitinivorax</taxon>
    </lineage>
</organism>
<keyword evidence="1 6" id="KW-0597">Phosphoprotein</keyword>
<evidence type="ECO:0000256" key="4">
    <source>
        <dbReference type="ARBA" id="ARBA00023125"/>
    </source>
</evidence>
<keyword evidence="3" id="KW-0805">Transcription regulation</keyword>
<dbReference type="CDD" id="cd06170">
    <property type="entry name" value="LuxR_C_like"/>
    <property type="match status" value="1"/>
</dbReference>
<dbReference type="GO" id="GO:0006355">
    <property type="term" value="P:regulation of DNA-templated transcription"/>
    <property type="evidence" value="ECO:0007669"/>
    <property type="project" value="InterPro"/>
</dbReference>
<feature type="domain" description="Response regulatory" evidence="8">
    <location>
        <begin position="8"/>
        <end position="122"/>
    </location>
</feature>
<dbReference type="RefSeq" id="WP_184033548.1">
    <property type="nucleotide sequence ID" value="NZ_JACHHY010000001.1"/>
</dbReference>
<dbReference type="SUPFAM" id="SSF46894">
    <property type="entry name" value="C-terminal effector domain of the bipartite response regulators"/>
    <property type="match status" value="1"/>
</dbReference>
<dbReference type="InterPro" id="IPR016032">
    <property type="entry name" value="Sig_transdc_resp-reg_C-effctor"/>
</dbReference>
<evidence type="ECO:0000256" key="2">
    <source>
        <dbReference type="ARBA" id="ARBA00023012"/>
    </source>
</evidence>
<reference evidence="9 10" key="1">
    <citation type="submission" date="2020-08" db="EMBL/GenBank/DDBJ databases">
        <title>Genomic Encyclopedia of Type Strains, Phase IV (KMG-IV): sequencing the most valuable type-strain genomes for metagenomic binning, comparative biology and taxonomic classification.</title>
        <authorList>
            <person name="Goeker M."/>
        </authorList>
    </citation>
    <scope>NUCLEOTIDE SEQUENCE [LARGE SCALE GENOMIC DNA]</scope>
    <source>
        <strain evidence="9 10">DSM 27165</strain>
    </source>
</reference>
<name>A0A840MKW8_9PROT</name>
<dbReference type="PRINTS" id="PR00038">
    <property type="entry name" value="HTHLUXR"/>
</dbReference>
<dbReference type="PROSITE" id="PS00622">
    <property type="entry name" value="HTH_LUXR_1"/>
    <property type="match status" value="1"/>
</dbReference>
<dbReference type="Pfam" id="PF00072">
    <property type="entry name" value="Response_reg"/>
    <property type="match status" value="1"/>
</dbReference>
<keyword evidence="10" id="KW-1185">Reference proteome</keyword>
<dbReference type="FunFam" id="3.40.50.2300:FF:000018">
    <property type="entry name" value="DNA-binding transcriptional regulator NtrC"/>
    <property type="match status" value="1"/>
</dbReference>
<feature type="modified residue" description="4-aspartylphosphate" evidence="6">
    <location>
        <position position="57"/>
    </location>
</feature>
<dbReference type="SUPFAM" id="SSF52172">
    <property type="entry name" value="CheY-like"/>
    <property type="match status" value="1"/>
</dbReference>
<dbReference type="InterPro" id="IPR000792">
    <property type="entry name" value="Tscrpt_reg_LuxR_C"/>
</dbReference>
<dbReference type="GO" id="GO:0000160">
    <property type="term" value="P:phosphorelay signal transduction system"/>
    <property type="evidence" value="ECO:0007669"/>
    <property type="project" value="UniProtKB-KW"/>
</dbReference>
<gene>
    <name evidence="9" type="ORF">HNQ59_000045</name>
</gene>
<dbReference type="PANTHER" id="PTHR44688">
    <property type="entry name" value="DNA-BINDING TRANSCRIPTIONAL ACTIVATOR DEVR_DOSR"/>
    <property type="match status" value="1"/>
</dbReference>
<accession>A0A840MKW8</accession>
<dbReference type="GO" id="GO:0003677">
    <property type="term" value="F:DNA binding"/>
    <property type="evidence" value="ECO:0007669"/>
    <property type="project" value="UniProtKB-KW"/>
</dbReference>
<dbReference type="InterPro" id="IPR036388">
    <property type="entry name" value="WH-like_DNA-bd_sf"/>
</dbReference>
<dbReference type="Proteomes" id="UP000575898">
    <property type="component" value="Unassembled WGS sequence"/>
</dbReference>
<sequence length="203" mass="22413">MSQLELKNVFIVDDDAAVRDALGLLLLSHGYSVRTFESGERFLAALEPTWEGVAVLDIRMEGMSGQDVFDALRQRGSELLIIFLSGHGDIPMAVQAVKDGAFDFLEKPCTDHLLLSKLNAALDICLTRKQSRGNQEAVHSRLGKLSPREREVMERVLAGKLNKVIADELDITMRTVEVHRANVFAKMGVRSAVELAQLLAGKE</sequence>
<dbReference type="InterPro" id="IPR011006">
    <property type="entry name" value="CheY-like_superfamily"/>
</dbReference>
<evidence type="ECO:0000256" key="6">
    <source>
        <dbReference type="PROSITE-ProRule" id="PRU00169"/>
    </source>
</evidence>
<dbReference type="Gene3D" id="3.40.50.2300">
    <property type="match status" value="1"/>
</dbReference>
<feature type="domain" description="HTH luxR-type" evidence="7">
    <location>
        <begin position="138"/>
        <end position="203"/>
    </location>
</feature>
<dbReference type="InterPro" id="IPR001789">
    <property type="entry name" value="Sig_transdc_resp-reg_receiver"/>
</dbReference>
<dbReference type="SMART" id="SM00421">
    <property type="entry name" value="HTH_LUXR"/>
    <property type="match status" value="1"/>
</dbReference>
<evidence type="ECO:0000256" key="1">
    <source>
        <dbReference type="ARBA" id="ARBA00022553"/>
    </source>
</evidence>
<evidence type="ECO:0000256" key="5">
    <source>
        <dbReference type="ARBA" id="ARBA00023163"/>
    </source>
</evidence>
<keyword evidence="2" id="KW-0902">Two-component regulatory system</keyword>
<evidence type="ECO:0000259" key="8">
    <source>
        <dbReference type="PROSITE" id="PS50110"/>
    </source>
</evidence>
<protein>
    <submittedName>
        <fullName evidence="9">Two-component system response regulator DctR</fullName>
    </submittedName>
</protein>
<evidence type="ECO:0000256" key="3">
    <source>
        <dbReference type="ARBA" id="ARBA00023015"/>
    </source>
</evidence>
<dbReference type="AlphaFoldDB" id="A0A840MKW8"/>
<dbReference type="Pfam" id="PF00196">
    <property type="entry name" value="GerE"/>
    <property type="match status" value="1"/>
</dbReference>
<dbReference type="SMART" id="SM00448">
    <property type="entry name" value="REC"/>
    <property type="match status" value="1"/>
</dbReference>
<dbReference type="PROSITE" id="PS50110">
    <property type="entry name" value="RESPONSE_REGULATORY"/>
    <property type="match status" value="1"/>
</dbReference>
<dbReference type="PANTHER" id="PTHR44688:SF16">
    <property type="entry name" value="DNA-BINDING TRANSCRIPTIONAL ACTIVATOR DEVR_DOSR"/>
    <property type="match status" value="1"/>
</dbReference>
<proteinExistence type="predicted"/>